<gene>
    <name evidence="2" type="ORF">FB556_2719</name>
</gene>
<feature type="domain" description="Bacterial mobilisation" evidence="1">
    <location>
        <begin position="62"/>
        <end position="95"/>
    </location>
</feature>
<dbReference type="EMBL" id="VFOU01000006">
    <property type="protein sequence ID" value="TQL65202.1"/>
    <property type="molecule type" value="Genomic_DNA"/>
</dbReference>
<dbReference type="AlphaFoldDB" id="A0A542ZXW1"/>
<sequence length="117" mass="12556">MPRSGRYVVKVNAEEQAALLRLAAHQNVSVQRVLVESALRPDTSVSRADIQELITALFGLSRQISAVGVNLNQIAKVANATGEVPEDLMAALAGLRGLYFKTEHALDDVASVKGDFL</sequence>
<evidence type="ECO:0000313" key="2">
    <source>
        <dbReference type="EMBL" id="TQL65202.1"/>
    </source>
</evidence>
<reference evidence="2 3" key="1">
    <citation type="submission" date="2019-06" db="EMBL/GenBank/DDBJ databases">
        <title>Sequencing the genomes of 1000 actinobacteria strains.</title>
        <authorList>
            <person name="Klenk H.-P."/>
        </authorList>
    </citation>
    <scope>NUCLEOTIDE SEQUENCE [LARGE SCALE GENOMIC DNA]</scope>
    <source>
        <strain evidence="2 3">DSM 24083</strain>
    </source>
</reference>
<keyword evidence="3" id="KW-1185">Reference proteome</keyword>
<evidence type="ECO:0000313" key="3">
    <source>
        <dbReference type="Proteomes" id="UP000319746"/>
    </source>
</evidence>
<accession>A0A542ZXW1</accession>
<evidence type="ECO:0000259" key="1">
    <source>
        <dbReference type="Pfam" id="PF05713"/>
    </source>
</evidence>
<dbReference type="InterPro" id="IPR008687">
    <property type="entry name" value="MobC"/>
</dbReference>
<proteinExistence type="predicted"/>
<protein>
    <submittedName>
        <fullName evidence="2">Mobilization protein MobC</fullName>
    </submittedName>
</protein>
<comment type="caution">
    <text evidence="2">The sequence shown here is derived from an EMBL/GenBank/DDBJ whole genome shotgun (WGS) entry which is preliminary data.</text>
</comment>
<name>A0A542ZXW1_9MICC</name>
<dbReference type="Pfam" id="PF05713">
    <property type="entry name" value="MobC"/>
    <property type="match status" value="1"/>
</dbReference>
<organism evidence="2 3">
    <name type="scientific">Enteractinococcus coprophilus</name>
    <dbReference type="NCBI Taxonomy" id="1027633"/>
    <lineage>
        <taxon>Bacteria</taxon>
        <taxon>Bacillati</taxon>
        <taxon>Actinomycetota</taxon>
        <taxon>Actinomycetes</taxon>
        <taxon>Micrococcales</taxon>
        <taxon>Micrococcaceae</taxon>
    </lineage>
</organism>
<dbReference type="Proteomes" id="UP000319746">
    <property type="component" value="Unassembled WGS sequence"/>
</dbReference>